<dbReference type="PROSITE" id="PS00893">
    <property type="entry name" value="NUDIX_BOX"/>
    <property type="match status" value="1"/>
</dbReference>
<dbReference type="AlphaFoldDB" id="A0A285MYR9"/>
<dbReference type="PANTHER" id="PTHR10885">
    <property type="entry name" value="ISOPENTENYL-DIPHOSPHATE DELTA-ISOMERASE"/>
    <property type="match status" value="1"/>
</dbReference>
<dbReference type="GO" id="GO:0009240">
    <property type="term" value="P:isopentenyl diphosphate biosynthetic process"/>
    <property type="evidence" value="ECO:0007669"/>
    <property type="project" value="TreeGrafter"/>
</dbReference>
<dbReference type="GO" id="GO:0005737">
    <property type="term" value="C:cytoplasm"/>
    <property type="evidence" value="ECO:0007669"/>
    <property type="project" value="TreeGrafter"/>
</dbReference>
<gene>
    <name evidence="3" type="ORF">SAMN06265377_2456</name>
</gene>
<proteinExistence type="predicted"/>
<keyword evidence="3" id="KW-0413">Isomerase</keyword>
<reference evidence="4" key="1">
    <citation type="submission" date="2017-09" db="EMBL/GenBank/DDBJ databases">
        <authorList>
            <person name="Varghese N."/>
            <person name="Submissions S."/>
        </authorList>
    </citation>
    <scope>NUCLEOTIDE SEQUENCE [LARGE SCALE GENOMIC DNA]</scope>
    <source>
        <strain evidence="4">DSM 25885</strain>
    </source>
</reference>
<keyword evidence="1" id="KW-0378">Hydrolase</keyword>
<feature type="domain" description="Nudix hydrolase" evidence="2">
    <location>
        <begin position="48"/>
        <end position="194"/>
    </location>
</feature>
<dbReference type="PROSITE" id="PS51462">
    <property type="entry name" value="NUDIX"/>
    <property type="match status" value="1"/>
</dbReference>
<name>A0A285MYR9_9FLAO</name>
<dbReference type="CDD" id="cd04692">
    <property type="entry name" value="NUDIX_Hydrolase"/>
    <property type="match status" value="1"/>
</dbReference>
<dbReference type="SUPFAM" id="SSF55811">
    <property type="entry name" value="Nudix"/>
    <property type="match status" value="1"/>
</dbReference>
<sequence length="200" mass="23016">MIILRDPSIALEVTKQRVLMDELIDILDESGNPTGRTCLKSEAHLKGLFHPTIHVWFYTLEGQLLFQKRARNKDTFPSLWDVSVAGHIGAGEDIKIAATREVEEEIGLTIAISDLEGIGMFKSMHQHSETLIDNEFHHNFLCVLKVPLSELKRQESEVDDLKLFAWEDFKKKVEQNQLEGFVPHELSYYQTTISEIERRI</sequence>
<dbReference type="GO" id="GO:0016787">
    <property type="term" value="F:hydrolase activity"/>
    <property type="evidence" value="ECO:0007669"/>
    <property type="project" value="UniProtKB-KW"/>
</dbReference>
<evidence type="ECO:0000313" key="4">
    <source>
        <dbReference type="Proteomes" id="UP000219048"/>
    </source>
</evidence>
<keyword evidence="4" id="KW-1185">Reference proteome</keyword>
<evidence type="ECO:0000313" key="3">
    <source>
        <dbReference type="EMBL" id="SNZ00631.1"/>
    </source>
</evidence>
<dbReference type="Pfam" id="PF00293">
    <property type="entry name" value="NUDIX"/>
    <property type="match status" value="1"/>
</dbReference>
<accession>A0A285MYR9</accession>
<dbReference type="InterPro" id="IPR000086">
    <property type="entry name" value="NUDIX_hydrolase_dom"/>
</dbReference>
<dbReference type="Proteomes" id="UP000219048">
    <property type="component" value="Unassembled WGS sequence"/>
</dbReference>
<organism evidence="3 4">
    <name type="scientific">Flagellimonas pacifica</name>
    <dbReference type="NCBI Taxonomy" id="1247520"/>
    <lineage>
        <taxon>Bacteria</taxon>
        <taxon>Pseudomonadati</taxon>
        <taxon>Bacteroidota</taxon>
        <taxon>Flavobacteriia</taxon>
        <taxon>Flavobacteriales</taxon>
        <taxon>Flavobacteriaceae</taxon>
        <taxon>Flagellimonas</taxon>
    </lineage>
</organism>
<dbReference type="PANTHER" id="PTHR10885:SF20">
    <property type="entry name" value="NUDIX HYDROLASE DOMAIN-CONTAINING PROTEIN"/>
    <property type="match status" value="1"/>
</dbReference>
<dbReference type="Gene3D" id="3.90.79.10">
    <property type="entry name" value="Nucleoside Triphosphate Pyrophosphohydrolase"/>
    <property type="match status" value="1"/>
</dbReference>
<dbReference type="EMBL" id="OBEH01000003">
    <property type="protein sequence ID" value="SNZ00631.1"/>
    <property type="molecule type" value="Genomic_DNA"/>
</dbReference>
<evidence type="ECO:0000256" key="1">
    <source>
        <dbReference type="ARBA" id="ARBA00022801"/>
    </source>
</evidence>
<dbReference type="GO" id="GO:0004452">
    <property type="term" value="F:isopentenyl-diphosphate delta-isomerase activity"/>
    <property type="evidence" value="ECO:0007669"/>
    <property type="project" value="TreeGrafter"/>
</dbReference>
<dbReference type="InterPro" id="IPR015797">
    <property type="entry name" value="NUDIX_hydrolase-like_dom_sf"/>
</dbReference>
<evidence type="ECO:0000259" key="2">
    <source>
        <dbReference type="PROSITE" id="PS51462"/>
    </source>
</evidence>
<dbReference type="InterPro" id="IPR020084">
    <property type="entry name" value="NUDIX_hydrolase_CS"/>
</dbReference>
<protein>
    <submittedName>
        <fullName evidence="3">Isopentenyldiphosphate isomerase</fullName>
    </submittedName>
</protein>